<dbReference type="Proteomes" id="UP000288096">
    <property type="component" value="Unassembled WGS sequence"/>
</dbReference>
<evidence type="ECO:0000313" key="3">
    <source>
        <dbReference type="Proteomes" id="UP000288096"/>
    </source>
</evidence>
<accession>A0A401G4Q2</accession>
<protein>
    <recommendedName>
        <fullName evidence="4">PEP-CTERM protein-sorting domain-containing protein</fullName>
    </recommendedName>
</protein>
<organism evidence="2 3">
    <name type="scientific">Desulfonema ishimotonii</name>
    <dbReference type="NCBI Taxonomy" id="45657"/>
    <lineage>
        <taxon>Bacteria</taxon>
        <taxon>Pseudomonadati</taxon>
        <taxon>Thermodesulfobacteriota</taxon>
        <taxon>Desulfobacteria</taxon>
        <taxon>Desulfobacterales</taxon>
        <taxon>Desulfococcaceae</taxon>
        <taxon>Desulfonema</taxon>
    </lineage>
</organism>
<dbReference type="EMBL" id="BEXT01000006">
    <property type="protein sequence ID" value="GBC64173.1"/>
    <property type="molecule type" value="Genomic_DNA"/>
</dbReference>
<proteinExistence type="predicted"/>
<keyword evidence="3" id="KW-1185">Reference proteome</keyword>
<dbReference type="AlphaFoldDB" id="A0A401G4Q2"/>
<reference evidence="3" key="1">
    <citation type="submission" date="2017-11" db="EMBL/GenBank/DDBJ databases">
        <authorList>
            <person name="Watanabe M."/>
            <person name="Kojima H."/>
        </authorList>
    </citation>
    <scope>NUCLEOTIDE SEQUENCE [LARGE SCALE GENOMIC DNA]</scope>
    <source>
        <strain evidence="3">Tokyo 01</strain>
    </source>
</reference>
<evidence type="ECO:0000256" key="1">
    <source>
        <dbReference type="SAM" id="SignalP"/>
    </source>
</evidence>
<feature type="signal peptide" evidence="1">
    <location>
        <begin position="1"/>
        <end position="21"/>
    </location>
</feature>
<feature type="chain" id="PRO_5019453806" description="PEP-CTERM protein-sorting domain-containing protein" evidence="1">
    <location>
        <begin position="22"/>
        <end position="258"/>
    </location>
</feature>
<gene>
    <name evidence="2" type="ORF">DENIS_5191</name>
</gene>
<keyword evidence="1" id="KW-0732">Signal</keyword>
<dbReference type="RefSeq" id="WP_124331487.1">
    <property type="nucleotide sequence ID" value="NZ_BEXT01000006.1"/>
</dbReference>
<evidence type="ECO:0000313" key="2">
    <source>
        <dbReference type="EMBL" id="GBC64173.1"/>
    </source>
</evidence>
<comment type="caution">
    <text evidence="2">The sequence shown here is derived from an EMBL/GenBank/DDBJ whole genome shotgun (WGS) entry which is preliminary data.</text>
</comment>
<sequence length="258" mass="28807">MKKVLVYMFFCFLLFTSSAQADITTDWVNVFSDYKSYDSTYFDRDNSYAISFGWDIIGLSESEAENYTASVTFDVYTFTLELDGYNDDSGVASYWFSKSIDENDVSNWAGDYTFSFTTESYGTLSEEISRTSKELAFLDAFTVELGDEAAYWDPVEGADYYKITVLDSDNNSIGSEKIQAVEGAEEYSGGTDIPISENGDYIVKVQARRLSDDGTNFSTRSVYYTEFTITDASSVPIPGTAFLLGTGMLGLAFTSRKR</sequence>
<name>A0A401G4Q2_9BACT</name>
<reference evidence="3" key="2">
    <citation type="submission" date="2019-01" db="EMBL/GenBank/DDBJ databases">
        <title>Genome sequence of Desulfonema ishimotonii strain Tokyo 01.</title>
        <authorList>
            <person name="Fukui M."/>
        </authorList>
    </citation>
    <scope>NUCLEOTIDE SEQUENCE [LARGE SCALE GENOMIC DNA]</scope>
    <source>
        <strain evidence="3">Tokyo 01</strain>
    </source>
</reference>
<evidence type="ECO:0008006" key="4">
    <source>
        <dbReference type="Google" id="ProtNLM"/>
    </source>
</evidence>